<reference evidence="1" key="1">
    <citation type="submission" date="2019-11" db="EMBL/GenBank/DDBJ databases">
        <title>Burkholderia cenocepacia CF.</title>
        <authorList>
            <person name="Vianna E.F."/>
            <person name="Marques E.A."/>
            <person name="Albano R.M."/>
            <person name="Leao R.S."/>
        </authorList>
    </citation>
    <scope>NUCLEOTIDE SEQUENCE</scope>
    <source>
        <strain evidence="1">MS-2140</strain>
    </source>
</reference>
<dbReference type="RefSeq" id="WP_163122205.1">
    <property type="nucleotide sequence ID" value="NZ_JAAEAM010000001.1"/>
</dbReference>
<dbReference type="EMBL" id="JAAEAM010000001">
    <property type="protein sequence ID" value="NDV70813.1"/>
    <property type="molecule type" value="Genomic_DNA"/>
</dbReference>
<proteinExistence type="predicted"/>
<dbReference type="AlphaFoldDB" id="A0A6B2M697"/>
<organism evidence="1">
    <name type="scientific">Burkholderia cenocepacia</name>
    <dbReference type="NCBI Taxonomy" id="95486"/>
    <lineage>
        <taxon>Bacteria</taxon>
        <taxon>Pseudomonadati</taxon>
        <taxon>Pseudomonadota</taxon>
        <taxon>Betaproteobacteria</taxon>
        <taxon>Burkholderiales</taxon>
        <taxon>Burkholderiaceae</taxon>
        <taxon>Burkholderia</taxon>
        <taxon>Burkholderia cepacia complex</taxon>
    </lineage>
</organism>
<evidence type="ECO:0008006" key="2">
    <source>
        <dbReference type="Google" id="ProtNLM"/>
    </source>
</evidence>
<sequence length="213" mass="24484">MNIDQAIAAALRNVAEHGDTDIFSFSFENLLFRDRPADSATLIRTIHANWDQWLSVYPPETMRSLAQVGYAGFRWATLIDPFWNCSYLSLVLSIADKIESVRVPETEKTVFSYRFHWQESDAKIFKDSTWIDFRKQCLLLSNDYPVVVQTDISDFYSRIYHHRIENALQRLPGVGDQPKRLMDLLKQFSQNVSYGLPVGGPASRILAELSLDC</sequence>
<comment type="caution">
    <text evidence="1">The sequence shown here is derived from an EMBL/GenBank/DDBJ whole genome shotgun (WGS) entry which is preliminary data.</text>
</comment>
<protein>
    <recommendedName>
        <fullName evidence="2">Reverse transcriptase domain-containing protein</fullName>
    </recommendedName>
</protein>
<accession>A0A6B2M697</accession>
<gene>
    <name evidence="1" type="ORF">GFJ35_01760</name>
</gene>
<evidence type="ECO:0000313" key="1">
    <source>
        <dbReference type="EMBL" id="NDV70813.1"/>
    </source>
</evidence>
<name>A0A6B2M697_9BURK</name>